<evidence type="ECO:0000313" key="2">
    <source>
        <dbReference type="Proteomes" id="UP000798662"/>
    </source>
</evidence>
<protein>
    <submittedName>
        <fullName evidence="1">Uncharacterized protein</fullName>
    </submittedName>
</protein>
<dbReference type="Proteomes" id="UP000798662">
    <property type="component" value="Chromosome 1"/>
</dbReference>
<gene>
    <name evidence="1" type="ORF">I4F81_003826</name>
</gene>
<organism evidence="1 2">
    <name type="scientific">Pyropia yezoensis</name>
    <name type="common">Susabi-nori</name>
    <name type="synonym">Porphyra yezoensis</name>
    <dbReference type="NCBI Taxonomy" id="2788"/>
    <lineage>
        <taxon>Eukaryota</taxon>
        <taxon>Rhodophyta</taxon>
        <taxon>Bangiophyceae</taxon>
        <taxon>Bangiales</taxon>
        <taxon>Bangiaceae</taxon>
        <taxon>Pyropia</taxon>
    </lineage>
</organism>
<sequence length="112" mass="11959">MGGARCTSAGSMVVVPNTDNTLTGLLSSLLDSNQVLNAVYSQLVDSGAEFLVGFETVDRICGPTTFRAPTVTFFVSEAEPISVPNVAFLRPNFRPYMMVFKTNSEDVGDSNG</sequence>
<comment type="caution">
    <text evidence="1">The sequence shown here is derived from an EMBL/GenBank/DDBJ whole genome shotgun (WGS) entry which is preliminary data.</text>
</comment>
<proteinExistence type="predicted"/>
<reference evidence="1" key="1">
    <citation type="submission" date="2019-11" db="EMBL/GenBank/DDBJ databases">
        <title>Nori genome reveals adaptations in red seaweeds to the harsh intertidal environment.</title>
        <authorList>
            <person name="Wang D."/>
            <person name="Mao Y."/>
        </authorList>
    </citation>
    <scope>NUCLEOTIDE SEQUENCE</scope>
    <source>
        <tissue evidence="1">Gametophyte</tissue>
    </source>
</reference>
<dbReference type="EMBL" id="CM020618">
    <property type="protein sequence ID" value="KAK1861242.1"/>
    <property type="molecule type" value="Genomic_DNA"/>
</dbReference>
<name>A0ACC3BTM0_PYRYE</name>
<keyword evidence="2" id="KW-1185">Reference proteome</keyword>
<evidence type="ECO:0000313" key="1">
    <source>
        <dbReference type="EMBL" id="KAK1861242.1"/>
    </source>
</evidence>
<accession>A0ACC3BTM0</accession>